<dbReference type="EMBL" id="JBHPON010000002">
    <property type="protein sequence ID" value="MFC6037083.1"/>
    <property type="molecule type" value="Genomic_DNA"/>
</dbReference>
<protein>
    <submittedName>
        <fullName evidence="6">VIT1/CCC1 transporter family protein</fullName>
    </submittedName>
</protein>
<evidence type="ECO:0000256" key="2">
    <source>
        <dbReference type="ARBA" id="ARBA00022692"/>
    </source>
</evidence>
<proteinExistence type="predicted"/>
<feature type="transmembrane region" description="Helical" evidence="5">
    <location>
        <begin position="317"/>
        <end position="338"/>
    </location>
</feature>
<feature type="transmembrane region" description="Helical" evidence="5">
    <location>
        <begin position="283"/>
        <end position="305"/>
    </location>
</feature>
<dbReference type="Proteomes" id="UP001596116">
    <property type="component" value="Unassembled WGS sequence"/>
</dbReference>
<comment type="caution">
    <text evidence="6">The sequence shown here is derived from an EMBL/GenBank/DDBJ whole genome shotgun (WGS) entry which is preliminary data.</text>
</comment>
<evidence type="ECO:0000256" key="4">
    <source>
        <dbReference type="ARBA" id="ARBA00023136"/>
    </source>
</evidence>
<name>A0ABW1L2K4_9PROT</name>
<evidence type="ECO:0000256" key="3">
    <source>
        <dbReference type="ARBA" id="ARBA00022989"/>
    </source>
</evidence>
<keyword evidence="3 5" id="KW-1133">Transmembrane helix</keyword>
<dbReference type="Pfam" id="PF01988">
    <property type="entry name" value="VIT1"/>
    <property type="match status" value="1"/>
</dbReference>
<keyword evidence="4 5" id="KW-0472">Membrane</keyword>
<reference evidence="6 7" key="1">
    <citation type="submission" date="2024-09" db="EMBL/GenBank/DDBJ databases">
        <authorList>
            <person name="Zhang Z.-H."/>
        </authorList>
    </citation>
    <scope>NUCLEOTIDE SEQUENCE [LARGE SCALE GENOMIC DNA]</scope>
    <source>
        <strain evidence="6 7">HHTR114</strain>
    </source>
</reference>
<sequence>MAEDHLDRWKSEKTAAYLSDAVADAEASPAGKKLFTSMAQAAEEQAEIIAKDFNPPAFSPSPRARLIARLVRLFGPRAMRPILAAVKVRGVSFYSGPIIRPGHAMPTDVEKIGQRHQTGGGSLRAAVFGVNDGLISNTSLVMGVSGAALAANDVVLTGVAGLLAGAFSMAAGEYVSVRSQREMYEHQIGQEREELELYPEEEAEELALIYHARGMALEDARSFALDLIKDHDVALDALTREELGLDPDNLGSPIGAALSSFLAFTCGAIIPLTPFVLGANENAVLIAAGLAGLSLFGIGAVLSLFSGKSALAGGLRMAVIGAMAGGATYFIGSLVGGAI</sequence>
<gene>
    <name evidence="6" type="ORF">ACFMB1_16125</name>
</gene>
<evidence type="ECO:0000313" key="6">
    <source>
        <dbReference type="EMBL" id="MFC6037083.1"/>
    </source>
</evidence>
<dbReference type="RefSeq" id="WP_379881672.1">
    <property type="nucleotide sequence ID" value="NZ_JBHPON010000002.1"/>
</dbReference>
<evidence type="ECO:0000256" key="1">
    <source>
        <dbReference type="ARBA" id="ARBA00004127"/>
    </source>
</evidence>
<keyword evidence="2 5" id="KW-0812">Transmembrane</keyword>
<dbReference type="InterPro" id="IPR008217">
    <property type="entry name" value="Ccc1_fam"/>
</dbReference>
<comment type="subcellular location">
    <subcellularLocation>
        <location evidence="1">Endomembrane system</location>
        <topology evidence="1">Multi-pass membrane protein</topology>
    </subcellularLocation>
</comment>
<evidence type="ECO:0000256" key="5">
    <source>
        <dbReference type="SAM" id="Phobius"/>
    </source>
</evidence>
<dbReference type="PANTHER" id="PTHR31851">
    <property type="entry name" value="FE(2+)/MN(2+) TRANSPORTER PCL1"/>
    <property type="match status" value="1"/>
</dbReference>
<organism evidence="6 7">
    <name type="scientific">Hyphococcus aureus</name>
    <dbReference type="NCBI Taxonomy" id="2666033"/>
    <lineage>
        <taxon>Bacteria</taxon>
        <taxon>Pseudomonadati</taxon>
        <taxon>Pseudomonadota</taxon>
        <taxon>Alphaproteobacteria</taxon>
        <taxon>Parvularculales</taxon>
        <taxon>Parvularculaceae</taxon>
        <taxon>Hyphococcus</taxon>
    </lineage>
</organism>
<accession>A0ABW1L2K4</accession>
<keyword evidence="7" id="KW-1185">Reference proteome</keyword>
<evidence type="ECO:0000313" key="7">
    <source>
        <dbReference type="Proteomes" id="UP001596116"/>
    </source>
</evidence>
<feature type="transmembrane region" description="Helical" evidence="5">
    <location>
        <begin position="254"/>
        <end position="277"/>
    </location>
</feature>